<dbReference type="Proteomes" id="UP001500689">
    <property type="component" value="Unassembled WGS sequence"/>
</dbReference>
<sequence length="247" mass="26665">MEEIRNRVAPKLALWVQCACTGLVAVGAAYASYRHGREFALRFGADMSTASIWPLLVDGLLTIATVELWKSRRVGRERGRWVAWSAFVFGIGLSLLANVGSAPVESPLQVVVAACPPVALLFAVELLNRALKQQSVETCSEIVSERDETEAALDGGEGETESVDRGVVSDGLGGDGALTAEQRMWIHYTEQSSVGRSPSGAELDRVAGTHNYGRRVLRRWRRSGRLAEVVAVSGEEAERTVALLVSS</sequence>
<organism evidence="3 4">
    <name type="scientific">Amycolatopsis ultiminotia</name>
    <dbReference type="NCBI Taxonomy" id="543629"/>
    <lineage>
        <taxon>Bacteria</taxon>
        <taxon>Bacillati</taxon>
        <taxon>Actinomycetota</taxon>
        <taxon>Actinomycetes</taxon>
        <taxon>Pseudonocardiales</taxon>
        <taxon>Pseudonocardiaceae</taxon>
        <taxon>Amycolatopsis</taxon>
    </lineage>
</organism>
<dbReference type="Pfam" id="PF10935">
    <property type="entry name" value="DUF2637"/>
    <property type="match status" value="1"/>
</dbReference>
<reference evidence="4" key="1">
    <citation type="journal article" date="2019" name="Int. J. Syst. Evol. Microbiol.">
        <title>The Global Catalogue of Microorganisms (GCM) 10K type strain sequencing project: providing services to taxonomists for standard genome sequencing and annotation.</title>
        <authorList>
            <consortium name="The Broad Institute Genomics Platform"/>
            <consortium name="The Broad Institute Genome Sequencing Center for Infectious Disease"/>
            <person name="Wu L."/>
            <person name="Ma J."/>
        </authorList>
    </citation>
    <scope>NUCLEOTIDE SEQUENCE [LARGE SCALE GENOMIC DNA]</scope>
    <source>
        <strain evidence="4">JCM 16898</strain>
    </source>
</reference>
<accession>A0ABP6WJL9</accession>
<evidence type="ECO:0000313" key="4">
    <source>
        <dbReference type="Proteomes" id="UP001500689"/>
    </source>
</evidence>
<evidence type="ECO:0000256" key="2">
    <source>
        <dbReference type="SAM" id="Phobius"/>
    </source>
</evidence>
<feature type="compositionally biased region" description="Acidic residues" evidence="1">
    <location>
        <begin position="147"/>
        <end position="161"/>
    </location>
</feature>
<name>A0ABP6WJL9_9PSEU</name>
<feature type="transmembrane region" description="Helical" evidence="2">
    <location>
        <begin position="81"/>
        <end position="102"/>
    </location>
</feature>
<protein>
    <submittedName>
        <fullName evidence="3">DUF2637 domain-containing protein</fullName>
    </submittedName>
</protein>
<proteinExistence type="predicted"/>
<gene>
    <name evidence="3" type="ORF">GCM10022222_38310</name>
</gene>
<keyword evidence="2" id="KW-1133">Transmembrane helix</keyword>
<evidence type="ECO:0000313" key="3">
    <source>
        <dbReference type="EMBL" id="GAA3551093.1"/>
    </source>
</evidence>
<keyword evidence="4" id="KW-1185">Reference proteome</keyword>
<feature type="transmembrane region" description="Helical" evidence="2">
    <location>
        <begin position="108"/>
        <end position="127"/>
    </location>
</feature>
<feature type="transmembrane region" description="Helical" evidence="2">
    <location>
        <begin position="12"/>
        <end position="31"/>
    </location>
</feature>
<dbReference type="EMBL" id="BAAAZN010000007">
    <property type="protein sequence ID" value="GAA3551093.1"/>
    <property type="molecule type" value="Genomic_DNA"/>
</dbReference>
<dbReference type="InterPro" id="IPR021235">
    <property type="entry name" value="DUF2637"/>
</dbReference>
<feature type="region of interest" description="Disordered" evidence="1">
    <location>
        <begin position="147"/>
        <end position="169"/>
    </location>
</feature>
<keyword evidence="2" id="KW-0812">Transmembrane</keyword>
<feature type="transmembrane region" description="Helical" evidence="2">
    <location>
        <begin position="51"/>
        <end position="69"/>
    </location>
</feature>
<dbReference type="RefSeq" id="WP_344861790.1">
    <property type="nucleotide sequence ID" value="NZ_BAAAZN010000007.1"/>
</dbReference>
<keyword evidence="2" id="KW-0472">Membrane</keyword>
<comment type="caution">
    <text evidence="3">The sequence shown here is derived from an EMBL/GenBank/DDBJ whole genome shotgun (WGS) entry which is preliminary data.</text>
</comment>
<evidence type="ECO:0000256" key="1">
    <source>
        <dbReference type="SAM" id="MobiDB-lite"/>
    </source>
</evidence>